<protein>
    <submittedName>
        <fullName evidence="1">Uncharacterized protein</fullName>
    </submittedName>
</protein>
<evidence type="ECO:0000313" key="2">
    <source>
        <dbReference type="Proteomes" id="UP000298058"/>
    </source>
</evidence>
<dbReference type="AlphaFoldDB" id="A0A4V3JYP6"/>
<sequence length="307" mass="35087">MFERRISISQALAQELVKTIRLLALSGKSHFRKYLYDPLAYAGWEKDKAQSSLSAGKMMDKLKEDIEDPAYQNTIGPQCKRLVSNALSETLSALGDSCIFFLERIQEDQKLAQTPEALDFVSAIEKSLKDFSVLTQTKNEKLFEDTIRNFTGDELRSAFEPVKLDTAHQKVYLEKEVHNLYQQILAASKTNNFSRCKKLLSKYIIDYSDSDSYNESEVEKLLSAVDKREPGFKQNVMDSLAIDLYYSVTKGILEGNARKAIQGIRKYAHIFEGNPDIKNYYEIDSLERKLYGIIQAKDLMKDLKKGL</sequence>
<gene>
    <name evidence="1" type="ORF">EHS15_01635</name>
</gene>
<accession>A0A4V3JYP6</accession>
<reference evidence="1" key="1">
    <citation type="journal article" date="2019" name="PLoS Negl. Trop. Dis.">
        <title>Revisiting the worldwide diversity of Leptospira species in the environment.</title>
        <authorList>
            <person name="Vincent A.T."/>
            <person name="Schiettekatte O."/>
            <person name="Bourhy P."/>
            <person name="Veyrier F.J."/>
            <person name="Picardeau M."/>
        </authorList>
    </citation>
    <scope>NUCLEOTIDE SEQUENCE [LARGE SCALE GENOMIC DNA]</scope>
    <source>
        <strain evidence="1">201300427</strain>
    </source>
</reference>
<keyword evidence="2" id="KW-1185">Reference proteome</keyword>
<dbReference type="Proteomes" id="UP000298058">
    <property type="component" value="Unassembled WGS sequence"/>
</dbReference>
<dbReference type="OrthoDB" id="335905at2"/>
<dbReference type="RefSeq" id="WP_135758789.1">
    <property type="nucleotide sequence ID" value="NZ_RQHW01000003.1"/>
</dbReference>
<organism evidence="1 2">
    <name type="scientific">Leptospira idonii</name>
    <dbReference type="NCBI Taxonomy" id="1193500"/>
    <lineage>
        <taxon>Bacteria</taxon>
        <taxon>Pseudomonadati</taxon>
        <taxon>Spirochaetota</taxon>
        <taxon>Spirochaetia</taxon>
        <taxon>Leptospirales</taxon>
        <taxon>Leptospiraceae</taxon>
        <taxon>Leptospira</taxon>
    </lineage>
</organism>
<comment type="caution">
    <text evidence="1">The sequence shown here is derived from an EMBL/GenBank/DDBJ whole genome shotgun (WGS) entry which is preliminary data.</text>
</comment>
<name>A0A4V3JYP6_9LEPT</name>
<evidence type="ECO:0000313" key="1">
    <source>
        <dbReference type="EMBL" id="TGN20916.1"/>
    </source>
</evidence>
<proteinExistence type="predicted"/>
<dbReference type="EMBL" id="RQHW01000003">
    <property type="protein sequence ID" value="TGN20916.1"/>
    <property type="molecule type" value="Genomic_DNA"/>
</dbReference>